<dbReference type="CDD" id="cd17320">
    <property type="entry name" value="MFS_MdfA_MDR_like"/>
    <property type="match status" value="1"/>
</dbReference>
<dbReference type="InterPro" id="IPR005829">
    <property type="entry name" value="Sugar_transporter_CS"/>
</dbReference>
<proteinExistence type="inferred from homology"/>
<dbReference type="GO" id="GO:0005886">
    <property type="term" value="C:plasma membrane"/>
    <property type="evidence" value="ECO:0007669"/>
    <property type="project" value="UniProtKB-SubCell"/>
</dbReference>
<gene>
    <name evidence="10" type="ORF">SAMN05443248_6690</name>
</gene>
<evidence type="ECO:0000256" key="2">
    <source>
        <dbReference type="ARBA" id="ARBA00006236"/>
    </source>
</evidence>
<feature type="transmembrane region" description="Helical" evidence="8">
    <location>
        <begin position="324"/>
        <end position="344"/>
    </location>
</feature>
<dbReference type="InterPro" id="IPR036259">
    <property type="entry name" value="MFS_trans_sf"/>
</dbReference>
<dbReference type="NCBIfam" id="TIGR00710">
    <property type="entry name" value="efflux_Bcr_CflA"/>
    <property type="match status" value="1"/>
</dbReference>
<feature type="transmembrane region" description="Helical" evidence="8">
    <location>
        <begin position="356"/>
        <end position="376"/>
    </location>
</feature>
<name>A0A1M5WN65_9BRAD</name>
<evidence type="ECO:0000313" key="11">
    <source>
        <dbReference type="Proteomes" id="UP000189796"/>
    </source>
</evidence>
<feature type="transmembrane region" description="Helical" evidence="8">
    <location>
        <begin position="218"/>
        <end position="247"/>
    </location>
</feature>
<dbReference type="EMBL" id="LT670817">
    <property type="protein sequence ID" value="SHH88971.1"/>
    <property type="molecule type" value="Genomic_DNA"/>
</dbReference>
<dbReference type="PROSITE" id="PS50850">
    <property type="entry name" value="MFS"/>
    <property type="match status" value="1"/>
</dbReference>
<dbReference type="PANTHER" id="PTHR43124:SF3">
    <property type="entry name" value="CHLORAMPHENICOL EFFLUX PUMP RV0191"/>
    <property type="match status" value="1"/>
</dbReference>
<keyword evidence="4" id="KW-1003">Cell membrane</keyword>
<evidence type="ECO:0000256" key="1">
    <source>
        <dbReference type="ARBA" id="ARBA00004651"/>
    </source>
</evidence>
<dbReference type="RefSeq" id="WP_079605033.1">
    <property type="nucleotide sequence ID" value="NZ_LT670817.1"/>
</dbReference>
<comment type="subcellular location">
    <subcellularLocation>
        <location evidence="8">Cell inner membrane</location>
        <topology evidence="8">Multi-pass membrane protein</topology>
    </subcellularLocation>
    <subcellularLocation>
        <location evidence="1">Cell membrane</location>
        <topology evidence="1">Multi-pass membrane protein</topology>
    </subcellularLocation>
</comment>
<evidence type="ECO:0000256" key="5">
    <source>
        <dbReference type="ARBA" id="ARBA00022692"/>
    </source>
</evidence>
<dbReference type="Proteomes" id="UP000189796">
    <property type="component" value="Chromosome I"/>
</dbReference>
<evidence type="ECO:0000256" key="8">
    <source>
        <dbReference type="RuleBase" id="RU365088"/>
    </source>
</evidence>
<reference evidence="10 11" key="1">
    <citation type="submission" date="2016-11" db="EMBL/GenBank/DDBJ databases">
        <authorList>
            <person name="Jaros S."/>
            <person name="Januszkiewicz K."/>
            <person name="Wedrychowicz H."/>
        </authorList>
    </citation>
    <scope>NUCLEOTIDE SEQUENCE [LARGE SCALE GENOMIC DNA]</scope>
    <source>
        <strain evidence="10 11">GAS138</strain>
    </source>
</reference>
<dbReference type="InterPro" id="IPR050189">
    <property type="entry name" value="MFS_Efflux_Transporters"/>
</dbReference>
<accession>A0A1M5WN65</accession>
<evidence type="ECO:0000256" key="6">
    <source>
        <dbReference type="ARBA" id="ARBA00022989"/>
    </source>
</evidence>
<keyword evidence="7 8" id="KW-0472">Membrane</keyword>
<dbReference type="PROSITE" id="PS00216">
    <property type="entry name" value="SUGAR_TRANSPORT_1"/>
    <property type="match status" value="1"/>
</dbReference>
<dbReference type="SUPFAM" id="SSF103473">
    <property type="entry name" value="MFS general substrate transporter"/>
    <property type="match status" value="1"/>
</dbReference>
<dbReference type="InterPro" id="IPR011701">
    <property type="entry name" value="MFS"/>
</dbReference>
<keyword evidence="8" id="KW-0997">Cell inner membrane</keyword>
<comment type="similarity">
    <text evidence="2 8">Belongs to the major facilitator superfamily. Bcr/CmlA family.</text>
</comment>
<feature type="transmembrane region" description="Helical" evidence="8">
    <location>
        <begin position="114"/>
        <end position="135"/>
    </location>
</feature>
<protein>
    <recommendedName>
        <fullName evidence="8">Bcr/CflA family efflux transporter</fullName>
    </recommendedName>
</protein>
<evidence type="ECO:0000256" key="3">
    <source>
        <dbReference type="ARBA" id="ARBA00022448"/>
    </source>
</evidence>
<dbReference type="Pfam" id="PF07690">
    <property type="entry name" value="MFS_1"/>
    <property type="match status" value="1"/>
</dbReference>
<feature type="transmembrane region" description="Helical" evidence="8">
    <location>
        <begin position="382"/>
        <end position="403"/>
    </location>
</feature>
<sequence>MHGVMGKQPEAVTEAGTAPSRVMLWLLVAMTGVAPISLYMLVPALPQLATIFERDISIAQMTVSLYMVGIACSQIIMGPLSDRFGRRPVLLAGLGLMVAASAACIFAETLPELIAARFLQALGGATGMVVSRAIIRDLYSRERISSMISLVIAVMMIAQMLSPLTGGLLETAFGWRSIFYVITGASLAVAVAIALALPETRRLRAEGSGFRQDVGSLLTSRAFIGYMLCQVLASQIIFTFAGGGPYIVVMQMGRSSAEYGAWFATTAFAYLIGNLFCVRFSPRHSLEKLIWLGLALQLAGSALNLVWGVIGLNQSPSWLFGTQMLVMFANAFVMSNSAAGAISVRPEAAGTASGAMGFLQMGLGALISQFGAWLGGHFTTPVPLNIAIVVLSIACASTMVFLIPRRNVVVSEQLIEQAEEEESGLL</sequence>
<evidence type="ECO:0000313" key="10">
    <source>
        <dbReference type="EMBL" id="SHH88971.1"/>
    </source>
</evidence>
<evidence type="ECO:0000256" key="7">
    <source>
        <dbReference type="ARBA" id="ARBA00023136"/>
    </source>
</evidence>
<dbReference type="PANTHER" id="PTHR43124">
    <property type="entry name" value="PURINE EFFLUX PUMP PBUE"/>
    <property type="match status" value="1"/>
</dbReference>
<feature type="transmembrane region" description="Helical" evidence="8">
    <location>
        <begin position="259"/>
        <end position="277"/>
    </location>
</feature>
<dbReference type="GO" id="GO:1990961">
    <property type="term" value="P:xenobiotic detoxification by transmembrane export across the plasma membrane"/>
    <property type="evidence" value="ECO:0007669"/>
    <property type="project" value="InterPro"/>
</dbReference>
<organism evidence="10 11">
    <name type="scientific">Bradyrhizobium erythrophlei</name>
    <dbReference type="NCBI Taxonomy" id="1437360"/>
    <lineage>
        <taxon>Bacteria</taxon>
        <taxon>Pseudomonadati</taxon>
        <taxon>Pseudomonadota</taxon>
        <taxon>Alphaproteobacteria</taxon>
        <taxon>Hyphomicrobiales</taxon>
        <taxon>Nitrobacteraceae</taxon>
        <taxon>Bradyrhizobium</taxon>
    </lineage>
</organism>
<feature type="transmembrane region" description="Helical" evidence="8">
    <location>
        <begin position="24"/>
        <end position="45"/>
    </location>
</feature>
<feature type="domain" description="Major facilitator superfamily (MFS) profile" evidence="9">
    <location>
        <begin position="23"/>
        <end position="407"/>
    </location>
</feature>
<feature type="transmembrane region" description="Helical" evidence="8">
    <location>
        <begin position="57"/>
        <end position="77"/>
    </location>
</feature>
<dbReference type="GO" id="GO:0042910">
    <property type="term" value="F:xenobiotic transmembrane transporter activity"/>
    <property type="evidence" value="ECO:0007669"/>
    <property type="project" value="InterPro"/>
</dbReference>
<evidence type="ECO:0000256" key="4">
    <source>
        <dbReference type="ARBA" id="ARBA00022475"/>
    </source>
</evidence>
<feature type="transmembrane region" description="Helical" evidence="8">
    <location>
        <begin position="147"/>
        <end position="166"/>
    </location>
</feature>
<evidence type="ECO:0000259" key="9">
    <source>
        <dbReference type="PROSITE" id="PS50850"/>
    </source>
</evidence>
<dbReference type="OrthoDB" id="9800416at2"/>
<dbReference type="InterPro" id="IPR020846">
    <property type="entry name" value="MFS_dom"/>
</dbReference>
<feature type="transmembrane region" description="Helical" evidence="8">
    <location>
        <begin position="89"/>
        <end position="108"/>
    </location>
</feature>
<dbReference type="AlphaFoldDB" id="A0A1M5WN65"/>
<dbReference type="Gene3D" id="1.20.1720.10">
    <property type="entry name" value="Multidrug resistance protein D"/>
    <property type="match status" value="1"/>
</dbReference>
<feature type="transmembrane region" description="Helical" evidence="8">
    <location>
        <begin position="178"/>
        <end position="197"/>
    </location>
</feature>
<keyword evidence="3 8" id="KW-0813">Transport</keyword>
<keyword evidence="5 8" id="KW-0812">Transmembrane</keyword>
<feature type="transmembrane region" description="Helical" evidence="8">
    <location>
        <begin position="289"/>
        <end position="312"/>
    </location>
</feature>
<keyword evidence="6 8" id="KW-1133">Transmembrane helix</keyword>
<dbReference type="InterPro" id="IPR004812">
    <property type="entry name" value="Efflux_drug-R_Bcr/CmlA"/>
</dbReference>